<comment type="caution">
    <text evidence="1">The sequence shown here is derived from an EMBL/GenBank/DDBJ whole genome shotgun (WGS) entry which is preliminary data.</text>
</comment>
<name>A0AAD7SPM9_9TELE</name>
<dbReference type="EMBL" id="JAINUG010000044">
    <property type="protein sequence ID" value="KAJ8406366.1"/>
    <property type="molecule type" value="Genomic_DNA"/>
</dbReference>
<gene>
    <name evidence="1" type="ORF">AAFF_G00305970</name>
</gene>
<dbReference type="AlphaFoldDB" id="A0AAD7SPM9"/>
<evidence type="ECO:0000313" key="2">
    <source>
        <dbReference type="Proteomes" id="UP001221898"/>
    </source>
</evidence>
<organism evidence="1 2">
    <name type="scientific">Aldrovandia affinis</name>
    <dbReference type="NCBI Taxonomy" id="143900"/>
    <lineage>
        <taxon>Eukaryota</taxon>
        <taxon>Metazoa</taxon>
        <taxon>Chordata</taxon>
        <taxon>Craniata</taxon>
        <taxon>Vertebrata</taxon>
        <taxon>Euteleostomi</taxon>
        <taxon>Actinopterygii</taxon>
        <taxon>Neopterygii</taxon>
        <taxon>Teleostei</taxon>
        <taxon>Notacanthiformes</taxon>
        <taxon>Halosauridae</taxon>
        <taxon>Aldrovandia</taxon>
    </lineage>
</organism>
<proteinExistence type="predicted"/>
<keyword evidence="2" id="KW-1185">Reference proteome</keyword>
<protein>
    <submittedName>
        <fullName evidence="1">Uncharacterized protein</fullName>
    </submittedName>
</protein>
<evidence type="ECO:0000313" key="1">
    <source>
        <dbReference type="EMBL" id="KAJ8406366.1"/>
    </source>
</evidence>
<reference evidence="1" key="1">
    <citation type="journal article" date="2023" name="Science">
        <title>Genome structures resolve the early diversification of teleost fishes.</title>
        <authorList>
            <person name="Parey E."/>
            <person name="Louis A."/>
            <person name="Montfort J."/>
            <person name="Bouchez O."/>
            <person name="Roques C."/>
            <person name="Iampietro C."/>
            <person name="Lluch J."/>
            <person name="Castinel A."/>
            <person name="Donnadieu C."/>
            <person name="Desvignes T."/>
            <person name="Floi Bucao C."/>
            <person name="Jouanno E."/>
            <person name="Wen M."/>
            <person name="Mejri S."/>
            <person name="Dirks R."/>
            <person name="Jansen H."/>
            <person name="Henkel C."/>
            <person name="Chen W.J."/>
            <person name="Zahm M."/>
            <person name="Cabau C."/>
            <person name="Klopp C."/>
            <person name="Thompson A.W."/>
            <person name="Robinson-Rechavi M."/>
            <person name="Braasch I."/>
            <person name="Lecointre G."/>
            <person name="Bobe J."/>
            <person name="Postlethwait J.H."/>
            <person name="Berthelot C."/>
            <person name="Roest Crollius H."/>
            <person name="Guiguen Y."/>
        </authorList>
    </citation>
    <scope>NUCLEOTIDE SEQUENCE</scope>
    <source>
        <strain evidence="1">NC1722</strain>
    </source>
</reference>
<dbReference type="Proteomes" id="UP001221898">
    <property type="component" value="Unassembled WGS sequence"/>
</dbReference>
<accession>A0AAD7SPM9</accession>
<sequence length="92" mass="10185">MRWWVCEGQWDHLSMTKSGALQGMVHPGRMLQSRAESHVRLCNLHHNVFSPGELTLSRGADPAATAFEAVRFLKSPFLAEVGGFQHSGLVIV</sequence>